<dbReference type="PROSITE" id="PS51832">
    <property type="entry name" value="HD_GYP"/>
    <property type="match status" value="1"/>
</dbReference>
<dbReference type="Pfam" id="PF13487">
    <property type="entry name" value="HD_5"/>
    <property type="match status" value="1"/>
</dbReference>
<dbReference type="EMBL" id="FNBW01000001">
    <property type="protein sequence ID" value="SDF14042.1"/>
    <property type="molecule type" value="Genomic_DNA"/>
</dbReference>
<accession>A0A8G2EV52</accession>
<dbReference type="PANTHER" id="PTHR43155:SF2">
    <property type="entry name" value="CYCLIC DI-GMP PHOSPHODIESTERASE PA4108"/>
    <property type="match status" value="1"/>
</dbReference>
<evidence type="ECO:0000259" key="1">
    <source>
        <dbReference type="PROSITE" id="PS51832"/>
    </source>
</evidence>
<evidence type="ECO:0000313" key="3">
    <source>
        <dbReference type="Proteomes" id="UP000198615"/>
    </source>
</evidence>
<name>A0A8G2EV52_9PROT</name>
<protein>
    <submittedName>
        <fullName evidence="2">HD domain-containing protein</fullName>
    </submittedName>
</protein>
<sequence>MPNRSPIAARKPRLVFCTARPARYAAVLNVLRQTFAITVIPNDPSAAKTFETHPDCIVIENQLVGGDGMWLAQQANALRAGGRQSLIMVAPKMTLPIGRLIEERVIDAAITGSPETGEFLNSFWRAYGTVSEDETLSALSKPAGQVMQSGRQLFTQLEDMTATGGIDLEGRKLVASAAASVVDLAGDPSVAPMLHQLRGHHDSTFAHSLRVGILMASFGRAIGVGDDQLRLMAETGLLHDLGKMQVPLSILAKPGSLTEAERQEMSLHPVYGAQLVNEGYRDLPDLISAVRHHHEKLDGTGYPDGQTRGQIHEMSLCTAVVDVFSALTDRRDYKEPMERDQAFAIMDTMAGPHLEPRLYRRFRELVLDTRLADEPQVRAAR</sequence>
<dbReference type="InterPro" id="IPR037522">
    <property type="entry name" value="HD_GYP_dom"/>
</dbReference>
<dbReference type="CDD" id="cd00077">
    <property type="entry name" value="HDc"/>
    <property type="match status" value="1"/>
</dbReference>
<dbReference type="Gene3D" id="1.10.3210.10">
    <property type="entry name" value="Hypothetical protein af1432"/>
    <property type="match status" value="1"/>
</dbReference>
<organism evidence="2 3">
    <name type="scientific">Thalassobaculum litoreum DSM 18839</name>
    <dbReference type="NCBI Taxonomy" id="1123362"/>
    <lineage>
        <taxon>Bacteria</taxon>
        <taxon>Pseudomonadati</taxon>
        <taxon>Pseudomonadota</taxon>
        <taxon>Alphaproteobacteria</taxon>
        <taxon>Rhodospirillales</taxon>
        <taxon>Thalassobaculaceae</taxon>
        <taxon>Thalassobaculum</taxon>
    </lineage>
</organism>
<dbReference type="GO" id="GO:0008081">
    <property type="term" value="F:phosphoric diester hydrolase activity"/>
    <property type="evidence" value="ECO:0007669"/>
    <property type="project" value="UniProtKB-ARBA"/>
</dbReference>
<dbReference type="OrthoDB" id="9176789at2"/>
<dbReference type="AlphaFoldDB" id="A0A8G2EV52"/>
<dbReference type="SMART" id="SM00471">
    <property type="entry name" value="HDc"/>
    <property type="match status" value="1"/>
</dbReference>
<reference evidence="2 3" key="1">
    <citation type="submission" date="2016-10" db="EMBL/GenBank/DDBJ databases">
        <authorList>
            <person name="Varghese N."/>
            <person name="Submissions S."/>
        </authorList>
    </citation>
    <scope>NUCLEOTIDE SEQUENCE [LARGE SCALE GENOMIC DNA]</scope>
    <source>
        <strain evidence="2 3">DSM 18839</strain>
    </source>
</reference>
<comment type="caution">
    <text evidence="2">The sequence shown here is derived from an EMBL/GenBank/DDBJ whole genome shotgun (WGS) entry which is preliminary data.</text>
</comment>
<feature type="domain" description="HD-GYP" evidence="1">
    <location>
        <begin position="182"/>
        <end position="378"/>
    </location>
</feature>
<dbReference type="RefSeq" id="WP_139189060.1">
    <property type="nucleotide sequence ID" value="NZ_FNBW01000001.1"/>
</dbReference>
<gene>
    <name evidence="2" type="ORF">SAMN05660686_00419</name>
</gene>
<proteinExistence type="predicted"/>
<dbReference type="Proteomes" id="UP000198615">
    <property type="component" value="Unassembled WGS sequence"/>
</dbReference>
<dbReference type="SUPFAM" id="SSF109604">
    <property type="entry name" value="HD-domain/PDEase-like"/>
    <property type="match status" value="1"/>
</dbReference>
<dbReference type="InterPro" id="IPR003607">
    <property type="entry name" value="HD/PDEase_dom"/>
</dbReference>
<dbReference type="PANTHER" id="PTHR43155">
    <property type="entry name" value="CYCLIC DI-GMP PHOSPHODIESTERASE PA4108-RELATED"/>
    <property type="match status" value="1"/>
</dbReference>
<keyword evidence="3" id="KW-1185">Reference proteome</keyword>
<evidence type="ECO:0000313" key="2">
    <source>
        <dbReference type="EMBL" id="SDF14042.1"/>
    </source>
</evidence>